<dbReference type="CDD" id="cd03214">
    <property type="entry name" value="ABC_Iron-Siderophores_B12_Hemin"/>
    <property type="match status" value="1"/>
</dbReference>
<sequence>MIQLQQVEYSVDDKEILKSISLEIIEGKFIGIIGPNGSGKSTMLKILYRHLKQSSGKVTLHEQEVWDISPKKLARQMAVVSQESAILFDFTVKDLVMMGRTPYKGWLSSDNAEDMSIVDRSMKLANIAHLANRTLSNLSGGEKKRVMLARALAQQASILILDEPTNHLDIEHQLHLMDLVKDLPITIIAALHDLNLAAAYCDELIVMNNGTLHIHGSPENVLTTPMLKEVFHIDAGISKNPFTGKMHLFFYTNTQIDTIGD</sequence>
<dbReference type="SMART" id="SM00382">
    <property type="entry name" value="AAA"/>
    <property type="match status" value="1"/>
</dbReference>
<dbReference type="InterPro" id="IPR017871">
    <property type="entry name" value="ABC_transporter-like_CS"/>
</dbReference>
<protein>
    <submittedName>
        <fullName evidence="5">ABC-type cobalamin/Fe3+-siderophores transport systems, ATPase component</fullName>
    </submittedName>
</protein>
<keyword evidence="6" id="KW-1185">Reference proteome</keyword>
<dbReference type="PANTHER" id="PTHR42794:SF2">
    <property type="entry name" value="ABC TRANSPORTER ATP-BINDING PROTEIN"/>
    <property type="match status" value="1"/>
</dbReference>
<name>F2F1N7_SOLSS</name>
<dbReference type="eggNOG" id="COG1120">
    <property type="taxonomic scope" value="Bacteria"/>
</dbReference>
<dbReference type="InterPro" id="IPR003439">
    <property type="entry name" value="ABC_transporter-like_ATP-bd"/>
</dbReference>
<keyword evidence="3" id="KW-0067">ATP-binding</keyword>
<reference evidence="6" key="1">
    <citation type="submission" date="2011-04" db="EMBL/GenBank/DDBJ databases">
        <title>Genome sequence of Solibacillus silvestris StLB046.</title>
        <authorList>
            <person name="Morohoshi T."/>
            <person name="Someya N."/>
            <person name="Ikeda T."/>
        </authorList>
    </citation>
    <scope>NUCLEOTIDE SEQUENCE [LARGE SCALE GENOMIC DNA]</scope>
    <source>
        <strain evidence="6">StLB046</strain>
    </source>
</reference>
<evidence type="ECO:0000313" key="6">
    <source>
        <dbReference type="Proteomes" id="UP000006691"/>
    </source>
</evidence>
<evidence type="ECO:0000259" key="4">
    <source>
        <dbReference type="PROSITE" id="PS50893"/>
    </source>
</evidence>
<dbReference type="InterPro" id="IPR027417">
    <property type="entry name" value="P-loop_NTPase"/>
</dbReference>
<reference evidence="5 6" key="2">
    <citation type="journal article" date="2012" name="J. Biosci. Bioeng.">
        <title>Complete genome sequence and characterization of the N-acylhomoserine lactone-degrading gene of the potato leaf-associated Solibacillus silvestris.</title>
        <authorList>
            <person name="Morohoshi T."/>
            <person name="Tominaga Y."/>
            <person name="Someya N."/>
            <person name="Ikeda T."/>
        </authorList>
    </citation>
    <scope>NUCLEOTIDE SEQUENCE [LARGE SCALE GENOMIC DNA]</scope>
    <source>
        <strain evidence="5 6">StLB046</strain>
    </source>
</reference>
<dbReference type="HOGENOM" id="CLU_000604_1_11_9"/>
<dbReference type="Pfam" id="PF00005">
    <property type="entry name" value="ABC_tran"/>
    <property type="match status" value="1"/>
</dbReference>
<feature type="domain" description="ABC transporter" evidence="4">
    <location>
        <begin position="2"/>
        <end position="234"/>
    </location>
</feature>
<proteinExistence type="predicted"/>
<dbReference type="PROSITE" id="PS50893">
    <property type="entry name" value="ABC_TRANSPORTER_2"/>
    <property type="match status" value="1"/>
</dbReference>
<dbReference type="RefSeq" id="WP_014824137.1">
    <property type="nucleotide sequence ID" value="NC_018065.1"/>
</dbReference>
<gene>
    <name evidence="5" type="ordered locus">SSIL_2477</name>
</gene>
<dbReference type="EMBL" id="AP012157">
    <property type="protein sequence ID" value="BAK16900.1"/>
    <property type="molecule type" value="Genomic_DNA"/>
</dbReference>
<dbReference type="PROSITE" id="PS00211">
    <property type="entry name" value="ABC_TRANSPORTER_1"/>
    <property type="match status" value="1"/>
</dbReference>
<dbReference type="AlphaFoldDB" id="F2F1N7"/>
<keyword evidence="2" id="KW-0547">Nucleotide-binding</keyword>
<dbReference type="KEGG" id="siv:SSIL_2477"/>
<dbReference type="Proteomes" id="UP000006691">
    <property type="component" value="Chromosome"/>
</dbReference>
<dbReference type="STRING" id="1002809.SSIL_2477"/>
<accession>F2F1N7</accession>
<organism evidence="5 6">
    <name type="scientific">Solibacillus silvestris (strain StLB046)</name>
    <name type="common">Bacillus silvestris</name>
    <dbReference type="NCBI Taxonomy" id="1002809"/>
    <lineage>
        <taxon>Bacteria</taxon>
        <taxon>Bacillati</taxon>
        <taxon>Bacillota</taxon>
        <taxon>Bacilli</taxon>
        <taxon>Bacillales</taxon>
        <taxon>Caryophanaceae</taxon>
        <taxon>Solibacillus</taxon>
    </lineage>
</organism>
<dbReference type="InterPro" id="IPR003593">
    <property type="entry name" value="AAA+_ATPase"/>
</dbReference>
<evidence type="ECO:0000256" key="3">
    <source>
        <dbReference type="ARBA" id="ARBA00022840"/>
    </source>
</evidence>
<dbReference type="GO" id="GO:0005524">
    <property type="term" value="F:ATP binding"/>
    <property type="evidence" value="ECO:0007669"/>
    <property type="project" value="UniProtKB-KW"/>
</dbReference>
<evidence type="ECO:0000256" key="2">
    <source>
        <dbReference type="ARBA" id="ARBA00022741"/>
    </source>
</evidence>
<dbReference type="Gene3D" id="3.40.50.300">
    <property type="entry name" value="P-loop containing nucleotide triphosphate hydrolases"/>
    <property type="match status" value="1"/>
</dbReference>
<dbReference type="SUPFAM" id="SSF52540">
    <property type="entry name" value="P-loop containing nucleoside triphosphate hydrolases"/>
    <property type="match status" value="1"/>
</dbReference>
<dbReference type="GO" id="GO:0016887">
    <property type="term" value="F:ATP hydrolysis activity"/>
    <property type="evidence" value="ECO:0007669"/>
    <property type="project" value="InterPro"/>
</dbReference>
<keyword evidence="1" id="KW-0813">Transport</keyword>
<dbReference type="FunFam" id="3.40.50.300:FF:000134">
    <property type="entry name" value="Iron-enterobactin ABC transporter ATP-binding protein"/>
    <property type="match status" value="1"/>
</dbReference>
<dbReference type="PATRIC" id="fig|1002809.3.peg.2492"/>
<evidence type="ECO:0000313" key="5">
    <source>
        <dbReference type="EMBL" id="BAK16900.1"/>
    </source>
</evidence>
<evidence type="ECO:0000256" key="1">
    <source>
        <dbReference type="ARBA" id="ARBA00022448"/>
    </source>
</evidence>
<dbReference type="PANTHER" id="PTHR42794">
    <property type="entry name" value="HEMIN IMPORT ATP-BINDING PROTEIN HMUV"/>
    <property type="match status" value="1"/>
</dbReference>